<dbReference type="RefSeq" id="WP_257317447.1">
    <property type="nucleotide sequence ID" value="NZ_JANFDG010000029.1"/>
</dbReference>
<gene>
    <name evidence="6" type="ORF">ACFOHH_03340</name>
</gene>
<dbReference type="PRINTS" id="PR00039">
    <property type="entry name" value="HTHLYSR"/>
</dbReference>
<evidence type="ECO:0000313" key="6">
    <source>
        <dbReference type="EMBL" id="MFC3072131.1"/>
    </source>
</evidence>
<keyword evidence="2" id="KW-0805">Transcription regulation</keyword>
<keyword evidence="3" id="KW-0238">DNA-binding</keyword>
<reference evidence="7" key="1">
    <citation type="journal article" date="2019" name="Int. J. Syst. Evol. Microbiol.">
        <title>The Global Catalogue of Microorganisms (GCM) 10K type strain sequencing project: providing services to taxonomists for standard genome sequencing and annotation.</title>
        <authorList>
            <consortium name="The Broad Institute Genomics Platform"/>
            <consortium name="The Broad Institute Genome Sequencing Center for Infectious Disease"/>
            <person name="Wu L."/>
            <person name="Ma J."/>
        </authorList>
    </citation>
    <scope>NUCLEOTIDE SEQUENCE [LARGE SCALE GENOMIC DNA]</scope>
    <source>
        <strain evidence="7">KCTC 52677</strain>
    </source>
</reference>
<evidence type="ECO:0000256" key="2">
    <source>
        <dbReference type="ARBA" id="ARBA00023015"/>
    </source>
</evidence>
<dbReference type="InterPro" id="IPR036390">
    <property type="entry name" value="WH_DNA-bd_sf"/>
</dbReference>
<accession>A0ABV7DB16</accession>
<evidence type="ECO:0000256" key="3">
    <source>
        <dbReference type="ARBA" id="ARBA00023125"/>
    </source>
</evidence>
<evidence type="ECO:0000313" key="7">
    <source>
        <dbReference type="Proteomes" id="UP001595377"/>
    </source>
</evidence>
<keyword evidence="7" id="KW-1185">Reference proteome</keyword>
<dbReference type="Gene3D" id="1.10.10.10">
    <property type="entry name" value="Winged helix-like DNA-binding domain superfamily/Winged helix DNA-binding domain"/>
    <property type="match status" value="1"/>
</dbReference>
<dbReference type="CDD" id="cd08432">
    <property type="entry name" value="PBP2_GcdR_TrpI_HvrB_AmpR_like"/>
    <property type="match status" value="1"/>
</dbReference>
<comment type="caution">
    <text evidence="6">The sequence shown here is derived from an EMBL/GenBank/DDBJ whole genome shotgun (WGS) entry which is preliminary data.</text>
</comment>
<dbReference type="Proteomes" id="UP001595377">
    <property type="component" value="Unassembled WGS sequence"/>
</dbReference>
<dbReference type="Pfam" id="PF00126">
    <property type="entry name" value="HTH_1"/>
    <property type="match status" value="1"/>
</dbReference>
<dbReference type="Gene3D" id="3.40.190.10">
    <property type="entry name" value="Periplasmic binding protein-like II"/>
    <property type="match status" value="2"/>
</dbReference>
<dbReference type="SUPFAM" id="SSF53850">
    <property type="entry name" value="Periplasmic binding protein-like II"/>
    <property type="match status" value="1"/>
</dbReference>
<proteinExistence type="inferred from homology"/>
<dbReference type="Pfam" id="PF03466">
    <property type="entry name" value="LysR_substrate"/>
    <property type="match status" value="1"/>
</dbReference>
<sequence length="299" mass="32326">MKRGRLPLTALRSFEAAGRLGSFTLAADELFVSQAAVSRQIKELEAEIGKPLFERRHRAVRLTAAGTALLGTVSRAFDAMDAGLSEIRGRRGGGLLEISAEPSFAACWLVPHLDDFRAGFPEIDVAVDSDMRLIEFRAHEAEIAIRHGAHAGAWPRAEADHLMDVTMVPVIAPALLAGGPALEGPADLLAYTLLHEENRSVWERWFAAAGLPDAPLGRAQIFAEGNLVLQAALRGHGVALVDLFLAAEDIAAGRLVQPFGLSVRHGAYWLVARSFRRLSPQARAFRAWLLRRLGVPAGS</sequence>
<evidence type="ECO:0000256" key="1">
    <source>
        <dbReference type="ARBA" id="ARBA00009437"/>
    </source>
</evidence>
<name>A0ABV7DB16_9HYPH</name>
<dbReference type="PANTHER" id="PTHR30537:SF26">
    <property type="entry name" value="GLYCINE CLEAVAGE SYSTEM TRANSCRIPTIONAL ACTIVATOR"/>
    <property type="match status" value="1"/>
</dbReference>
<dbReference type="InterPro" id="IPR005119">
    <property type="entry name" value="LysR_subst-bd"/>
</dbReference>
<feature type="domain" description="HTH lysR-type" evidence="5">
    <location>
        <begin position="6"/>
        <end position="63"/>
    </location>
</feature>
<evidence type="ECO:0000256" key="4">
    <source>
        <dbReference type="ARBA" id="ARBA00023163"/>
    </source>
</evidence>
<dbReference type="EMBL" id="JBHRSP010000004">
    <property type="protein sequence ID" value="MFC3072131.1"/>
    <property type="molecule type" value="Genomic_DNA"/>
</dbReference>
<dbReference type="InterPro" id="IPR058163">
    <property type="entry name" value="LysR-type_TF_proteobact-type"/>
</dbReference>
<dbReference type="PANTHER" id="PTHR30537">
    <property type="entry name" value="HTH-TYPE TRANSCRIPTIONAL REGULATOR"/>
    <property type="match status" value="1"/>
</dbReference>
<evidence type="ECO:0000259" key="5">
    <source>
        <dbReference type="PROSITE" id="PS50931"/>
    </source>
</evidence>
<organism evidence="6 7">
    <name type="scientific">Shinella pollutisoli</name>
    <dbReference type="NCBI Taxonomy" id="2250594"/>
    <lineage>
        <taxon>Bacteria</taxon>
        <taxon>Pseudomonadati</taxon>
        <taxon>Pseudomonadota</taxon>
        <taxon>Alphaproteobacteria</taxon>
        <taxon>Hyphomicrobiales</taxon>
        <taxon>Rhizobiaceae</taxon>
        <taxon>Shinella</taxon>
    </lineage>
</organism>
<dbReference type="InterPro" id="IPR000847">
    <property type="entry name" value="LysR_HTH_N"/>
</dbReference>
<comment type="similarity">
    <text evidence="1">Belongs to the LysR transcriptional regulatory family.</text>
</comment>
<protein>
    <submittedName>
        <fullName evidence="6">LysR substrate-binding domain-containing protein</fullName>
    </submittedName>
</protein>
<dbReference type="SUPFAM" id="SSF46785">
    <property type="entry name" value="Winged helix' DNA-binding domain"/>
    <property type="match status" value="1"/>
</dbReference>
<keyword evidence="4" id="KW-0804">Transcription</keyword>
<dbReference type="PROSITE" id="PS50931">
    <property type="entry name" value="HTH_LYSR"/>
    <property type="match status" value="1"/>
</dbReference>
<dbReference type="InterPro" id="IPR036388">
    <property type="entry name" value="WH-like_DNA-bd_sf"/>
</dbReference>